<evidence type="ECO:0000313" key="2">
    <source>
        <dbReference type="Proteomes" id="UP001595807"/>
    </source>
</evidence>
<evidence type="ECO:0000313" key="1">
    <source>
        <dbReference type="EMBL" id="MFC3928275.1"/>
    </source>
</evidence>
<protein>
    <recommendedName>
        <fullName evidence="3">Nucleoid-associated protein</fullName>
    </recommendedName>
</protein>
<gene>
    <name evidence="1" type="ORF">ACFORF_06810</name>
</gene>
<reference evidence="2" key="1">
    <citation type="journal article" date="2019" name="Int. J. Syst. Evol. Microbiol.">
        <title>The Global Catalogue of Microorganisms (GCM) 10K type strain sequencing project: providing services to taxonomists for standard genome sequencing and annotation.</title>
        <authorList>
            <consortium name="The Broad Institute Genomics Platform"/>
            <consortium name="The Broad Institute Genome Sequencing Center for Infectious Disease"/>
            <person name="Wu L."/>
            <person name="Ma J."/>
        </authorList>
    </citation>
    <scope>NUCLEOTIDE SEQUENCE [LARGE SCALE GENOMIC DNA]</scope>
    <source>
        <strain evidence="2">CCUG 67170</strain>
    </source>
</reference>
<name>A0ABV8CW95_9STRE</name>
<sequence length="361" mass="42232">MNKYLRLFHFSKNEADVAVESGIIFDNQYENFSDISRDIDNRVLSCRDDRNVKNFRFKRPTLELVTNVSEIFDSQETFETRSQFIAEKFKEAIQRRFHKDFYLVVFATRIADEDLLFIAKMETNTALQVTDQNTLKTLRDVLPDSKSRLHKAVVIYKESTVRYKEGREEEGQERSNIHSKVLDRSDDNISEYFLGKFLESDPIIDNPEAAAQIAFENIALVTKPYIKTDREPDSVEKKLKYFLSEERQTSFEGLIHEVQDLLDFANADRPTDAEALAKQAYDNAKSKNNTVVQEFRAKLKRPPKKTFISSDDYGDRKFKVSYYESLEEADIIIWEEIEEYKILKIHKDLLPIEEKGHSNAE</sequence>
<dbReference type="EMBL" id="JBHRZV010000049">
    <property type="protein sequence ID" value="MFC3928275.1"/>
    <property type="molecule type" value="Genomic_DNA"/>
</dbReference>
<accession>A0ABV8CW95</accession>
<comment type="caution">
    <text evidence="1">The sequence shown here is derived from an EMBL/GenBank/DDBJ whole genome shotgun (WGS) entry which is preliminary data.</text>
</comment>
<keyword evidence="2" id="KW-1185">Reference proteome</keyword>
<dbReference type="RefSeq" id="WP_380426674.1">
    <property type="nucleotide sequence ID" value="NZ_JBHRZV010000049.1"/>
</dbReference>
<dbReference type="Proteomes" id="UP001595807">
    <property type="component" value="Unassembled WGS sequence"/>
</dbReference>
<evidence type="ECO:0008006" key="3">
    <source>
        <dbReference type="Google" id="ProtNLM"/>
    </source>
</evidence>
<proteinExistence type="predicted"/>
<organism evidence="1 2">
    <name type="scientific">Streptococcus caprae</name>
    <dbReference type="NCBI Taxonomy" id="1640501"/>
    <lineage>
        <taxon>Bacteria</taxon>
        <taxon>Bacillati</taxon>
        <taxon>Bacillota</taxon>
        <taxon>Bacilli</taxon>
        <taxon>Lactobacillales</taxon>
        <taxon>Streptococcaceae</taxon>
        <taxon>Streptococcus</taxon>
    </lineage>
</organism>